<dbReference type="OrthoDB" id="10584270at2759"/>
<accession>A0A0C3E6U1</accession>
<gene>
    <name evidence="1" type="ORF">SCLCIDRAFT_1209344</name>
</gene>
<dbReference type="HOGENOM" id="CLU_2813931_0_0_1"/>
<organism evidence="1 2">
    <name type="scientific">Scleroderma citrinum Foug A</name>
    <dbReference type="NCBI Taxonomy" id="1036808"/>
    <lineage>
        <taxon>Eukaryota</taxon>
        <taxon>Fungi</taxon>
        <taxon>Dikarya</taxon>
        <taxon>Basidiomycota</taxon>
        <taxon>Agaricomycotina</taxon>
        <taxon>Agaricomycetes</taxon>
        <taxon>Agaricomycetidae</taxon>
        <taxon>Boletales</taxon>
        <taxon>Sclerodermatineae</taxon>
        <taxon>Sclerodermataceae</taxon>
        <taxon>Scleroderma</taxon>
    </lineage>
</organism>
<dbReference type="Proteomes" id="UP000053989">
    <property type="component" value="Unassembled WGS sequence"/>
</dbReference>
<evidence type="ECO:0000313" key="1">
    <source>
        <dbReference type="EMBL" id="KIM68520.1"/>
    </source>
</evidence>
<name>A0A0C3E6U1_9AGAM</name>
<dbReference type="AlphaFoldDB" id="A0A0C3E6U1"/>
<protein>
    <submittedName>
        <fullName evidence="1">Uncharacterized protein</fullName>
    </submittedName>
</protein>
<evidence type="ECO:0000313" key="2">
    <source>
        <dbReference type="Proteomes" id="UP000053989"/>
    </source>
</evidence>
<proteinExistence type="predicted"/>
<keyword evidence="2" id="KW-1185">Reference proteome</keyword>
<dbReference type="InParanoid" id="A0A0C3E6U1"/>
<sequence>MWGLIGIHTDKFGFKNVWEIWHSSSHVAFAFPDVGHVVQSQVECEQFVEAEVSRKVFEEDQNTVERI</sequence>
<dbReference type="EMBL" id="KN822009">
    <property type="protein sequence ID" value="KIM68520.1"/>
    <property type="molecule type" value="Genomic_DNA"/>
</dbReference>
<reference evidence="1 2" key="1">
    <citation type="submission" date="2014-04" db="EMBL/GenBank/DDBJ databases">
        <authorList>
            <consortium name="DOE Joint Genome Institute"/>
            <person name="Kuo A."/>
            <person name="Kohler A."/>
            <person name="Nagy L.G."/>
            <person name="Floudas D."/>
            <person name="Copeland A."/>
            <person name="Barry K.W."/>
            <person name="Cichocki N."/>
            <person name="Veneault-Fourrey C."/>
            <person name="LaButti K."/>
            <person name="Lindquist E.A."/>
            <person name="Lipzen A."/>
            <person name="Lundell T."/>
            <person name="Morin E."/>
            <person name="Murat C."/>
            <person name="Sun H."/>
            <person name="Tunlid A."/>
            <person name="Henrissat B."/>
            <person name="Grigoriev I.V."/>
            <person name="Hibbett D.S."/>
            <person name="Martin F."/>
            <person name="Nordberg H.P."/>
            <person name="Cantor M.N."/>
            <person name="Hua S.X."/>
        </authorList>
    </citation>
    <scope>NUCLEOTIDE SEQUENCE [LARGE SCALE GENOMIC DNA]</scope>
    <source>
        <strain evidence="1 2">Foug A</strain>
    </source>
</reference>
<reference evidence="2" key="2">
    <citation type="submission" date="2015-01" db="EMBL/GenBank/DDBJ databases">
        <title>Evolutionary Origins and Diversification of the Mycorrhizal Mutualists.</title>
        <authorList>
            <consortium name="DOE Joint Genome Institute"/>
            <consortium name="Mycorrhizal Genomics Consortium"/>
            <person name="Kohler A."/>
            <person name="Kuo A."/>
            <person name="Nagy L.G."/>
            <person name="Floudas D."/>
            <person name="Copeland A."/>
            <person name="Barry K.W."/>
            <person name="Cichocki N."/>
            <person name="Veneault-Fourrey C."/>
            <person name="LaButti K."/>
            <person name="Lindquist E.A."/>
            <person name="Lipzen A."/>
            <person name="Lundell T."/>
            <person name="Morin E."/>
            <person name="Murat C."/>
            <person name="Riley R."/>
            <person name="Ohm R."/>
            <person name="Sun H."/>
            <person name="Tunlid A."/>
            <person name="Henrissat B."/>
            <person name="Grigoriev I.V."/>
            <person name="Hibbett D.S."/>
            <person name="Martin F."/>
        </authorList>
    </citation>
    <scope>NUCLEOTIDE SEQUENCE [LARGE SCALE GENOMIC DNA]</scope>
    <source>
        <strain evidence="2">Foug A</strain>
    </source>
</reference>